<feature type="domain" description="Ig-like" evidence="5">
    <location>
        <begin position="125"/>
        <end position="206"/>
    </location>
</feature>
<dbReference type="InterPro" id="IPR003599">
    <property type="entry name" value="Ig_sub"/>
</dbReference>
<keyword evidence="6" id="KW-1185">Reference proteome</keyword>
<dbReference type="RefSeq" id="XP_035301780.1">
    <property type="nucleotide sequence ID" value="XM_035445889.1"/>
</dbReference>
<evidence type="ECO:0000313" key="7">
    <source>
        <dbReference type="RefSeq" id="XP_035301780.1"/>
    </source>
</evidence>
<dbReference type="InterPro" id="IPR036179">
    <property type="entry name" value="Ig-like_dom_sf"/>
</dbReference>
<dbReference type="OrthoDB" id="9611696at2759"/>
<dbReference type="GeneID" id="113835706"/>
<dbReference type="PANTHER" id="PTHR23266">
    <property type="entry name" value="IMMUNOGLOBULIN HEAVY CHAIN"/>
    <property type="match status" value="1"/>
</dbReference>
<protein>
    <submittedName>
        <fullName evidence="7">Uncharacterized protein LOC113835706</fullName>
    </submittedName>
</protein>
<feature type="region of interest" description="Disordered" evidence="4">
    <location>
        <begin position="238"/>
        <end position="258"/>
    </location>
</feature>
<evidence type="ECO:0000313" key="6">
    <source>
        <dbReference type="Proteomes" id="UP001108280"/>
    </source>
</evidence>
<feature type="domain" description="Ig-like" evidence="5">
    <location>
        <begin position="253"/>
        <end position="388"/>
    </location>
</feature>
<dbReference type="Proteomes" id="UP001108280">
    <property type="component" value="Chromosome 5"/>
</dbReference>
<dbReference type="SMART" id="SM00406">
    <property type="entry name" value="IGv"/>
    <property type="match status" value="3"/>
</dbReference>
<keyword evidence="2" id="KW-1064">Adaptive immunity</keyword>
<dbReference type="InterPro" id="IPR007110">
    <property type="entry name" value="Ig-like_dom"/>
</dbReference>
<reference evidence="6" key="2">
    <citation type="journal article" date="2020" name="Biotechnol. Bioeng.">
        <title>Chromosome-scale scaffolds for the Chinese hamster reference genome assembly to facilitate the study of the CHO epigenome.</title>
        <authorList>
            <person name="Hilliard W."/>
            <person name="MacDonald M."/>
            <person name="Lee K.H."/>
        </authorList>
    </citation>
    <scope>NUCLEOTIDE SEQUENCE [LARGE SCALE GENOMIC DNA]</scope>
    <source>
        <strain evidence="6">17A/GY</strain>
    </source>
</reference>
<gene>
    <name evidence="7" type="primary">LOC113835706</name>
</gene>
<dbReference type="GO" id="GO:0005576">
    <property type="term" value="C:extracellular region"/>
    <property type="evidence" value="ECO:0007669"/>
    <property type="project" value="UniProtKB-ARBA"/>
</dbReference>
<dbReference type="InterPro" id="IPR050199">
    <property type="entry name" value="IgHV"/>
</dbReference>
<dbReference type="Gene3D" id="2.60.40.10">
    <property type="entry name" value="Immunoglobulins"/>
    <property type="match status" value="3"/>
</dbReference>
<feature type="compositionally biased region" description="Basic and acidic residues" evidence="4">
    <location>
        <begin position="238"/>
        <end position="250"/>
    </location>
</feature>
<dbReference type="FunFam" id="2.60.40.10:FF:001259">
    <property type="entry name" value="Immunoglobulin heavy variable 13-2"/>
    <property type="match status" value="1"/>
</dbReference>
<reference evidence="6" key="1">
    <citation type="journal article" date="2018" name="Biotechnol. Bioeng.">
        <title>A reference genome of the Chinese hamster based on a hybrid assembly strategy.</title>
        <authorList>
            <person name="Rupp O."/>
            <person name="MacDonald M.L."/>
            <person name="Li S."/>
            <person name="Dhiman H."/>
            <person name="Polson S."/>
            <person name="Griep S."/>
            <person name="Heffner K."/>
            <person name="Hernandez I."/>
            <person name="Brinkrolf K."/>
            <person name="Jadhav V."/>
            <person name="Samoudi M."/>
            <person name="Hao H."/>
            <person name="Kingham B."/>
            <person name="Goesmann A."/>
            <person name="Betenbaugh M.J."/>
            <person name="Lewis N.E."/>
            <person name="Borth N."/>
            <person name="Lee K.H."/>
        </authorList>
    </citation>
    <scope>NUCLEOTIDE SEQUENCE [LARGE SCALE GENOMIC DNA]</scope>
    <source>
        <strain evidence="6">17A/GY</strain>
    </source>
</reference>
<keyword evidence="3" id="KW-1280">Immunoglobulin</keyword>
<proteinExistence type="predicted"/>
<evidence type="ECO:0000259" key="5">
    <source>
        <dbReference type="PROSITE" id="PS50835"/>
    </source>
</evidence>
<dbReference type="InterPro" id="IPR013106">
    <property type="entry name" value="Ig_V-set"/>
</dbReference>
<dbReference type="Pfam" id="PF07686">
    <property type="entry name" value="V-set"/>
    <property type="match status" value="3"/>
</dbReference>
<dbReference type="SUPFAM" id="SSF48726">
    <property type="entry name" value="Immunoglobulin"/>
    <property type="match status" value="3"/>
</dbReference>
<dbReference type="InterPro" id="IPR013783">
    <property type="entry name" value="Ig-like_fold"/>
</dbReference>
<evidence type="ECO:0000256" key="3">
    <source>
        <dbReference type="ARBA" id="ARBA00043265"/>
    </source>
</evidence>
<dbReference type="AlphaFoldDB" id="A0A9J7GZZ4"/>
<dbReference type="GO" id="GO:0002250">
    <property type="term" value="P:adaptive immune response"/>
    <property type="evidence" value="ECO:0007669"/>
    <property type="project" value="UniProtKB-KW"/>
</dbReference>
<organism evidence="6 7">
    <name type="scientific">Cricetulus griseus</name>
    <name type="common">Chinese hamster</name>
    <name type="synonym">Cricetulus barabensis griseus</name>
    <dbReference type="NCBI Taxonomy" id="10029"/>
    <lineage>
        <taxon>Eukaryota</taxon>
        <taxon>Metazoa</taxon>
        <taxon>Chordata</taxon>
        <taxon>Craniata</taxon>
        <taxon>Vertebrata</taxon>
        <taxon>Euteleostomi</taxon>
        <taxon>Mammalia</taxon>
        <taxon>Eutheria</taxon>
        <taxon>Euarchontoglires</taxon>
        <taxon>Glires</taxon>
        <taxon>Rodentia</taxon>
        <taxon>Myomorpha</taxon>
        <taxon>Muroidea</taxon>
        <taxon>Cricetidae</taxon>
        <taxon>Cricetinae</taxon>
        <taxon>Cricetulus</taxon>
    </lineage>
</organism>
<dbReference type="FunFam" id="2.60.40.10:FF:001878">
    <property type="entry name" value="Immunoglobulin heavy variable 1-4"/>
    <property type="match status" value="2"/>
</dbReference>
<evidence type="ECO:0000256" key="2">
    <source>
        <dbReference type="ARBA" id="ARBA00023130"/>
    </source>
</evidence>
<evidence type="ECO:0000256" key="4">
    <source>
        <dbReference type="SAM" id="MobiDB-lite"/>
    </source>
</evidence>
<evidence type="ECO:0000256" key="1">
    <source>
        <dbReference type="ARBA" id="ARBA00022859"/>
    </source>
</evidence>
<sequence length="388" mass="43032">MLTAVISDAAEGVQCEVQLVESGGGLVQPGKSLKLSFAASGFSFSDYYMNWIRQFPGKNLEWMGGIGSTGGTGYNPSLKSRISITRDTAKNQIFLQLNSVTTEDTATYYCARYTVRGSYFWFDPSQSLSLTCIVTGYSISSGYWWSWIRQHPGKGLEWMGKIDRDGDTYYNPSLKSRITMTVDTSKNQFSLRLNSVTTEDTAVYYCARGTVMELQLATLVAKVPLSLISLKSTELQRSSEHRSQDRHEKAVFPQGSVTPSDTVSTMILRISREEVGETVAGVQCEVQLVESGGGLLQPGVSLRLSCVASGFTFSSDWMGWIRQDPGKGLQWVAEINGDSSKANYAPFLKDRFTISRDNAKSILYLQMNNVKSEDTTYHCARDTRDTLD</sequence>
<dbReference type="GO" id="GO:0019814">
    <property type="term" value="C:immunoglobulin complex"/>
    <property type="evidence" value="ECO:0007669"/>
    <property type="project" value="UniProtKB-KW"/>
</dbReference>
<name>A0A9J7GZZ4_CRIGR</name>
<reference evidence="7" key="3">
    <citation type="submission" date="2025-08" db="UniProtKB">
        <authorList>
            <consortium name="RefSeq"/>
        </authorList>
    </citation>
    <scope>IDENTIFICATION</scope>
    <source>
        <strain evidence="7">17A/GY</strain>
        <tissue evidence="7">Liver</tissue>
    </source>
</reference>
<dbReference type="PROSITE" id="PS50835">
    <property type="entry name" value="IG_LIKE"/>
    <property type="match status" value="3"/>
</dbReference>
<feature type="domain" description="Ig-like" evidence="5">
    <location>
        <begin position="27"/>
        <end position="110"/>
    </location>
</feature>
<keyword evidence="1" id="KW-0391">Immunity</keyword>
<dbReference type="SMART" id="SM00409">
    <property type="entry name" value="IG"/>
    <property type="match status" value="3"/>
</dbReference>
<dbReference type="KEGG" id="cge:113835706"/>
<accession>A0A9J7GZZ4</accession>